<dbReference type="Pfam" id="PF11314">
    <property type="entry name" value="DUF3117"/>
    <property type="match status" value="1"/>
</dbReference>
<accession>A0A6J7F6T7</accession>
<name>A0A6J7F6T7_9ZZZZ</name>
<sequence length="79" mass="8499">MVTGMPEIWDNRKGVNERGAIMAAQKPRTGDGPMEATREGRLIVVRVPLEGGGRMAVSMNDDEVTELHALLGKVVKPAS</sequence>
<evidence type="ECO:0000313" key="1">
    <source>
        <dbReference type="EMBL" id="CAB4889195.1"/>
    </source>
</evidence>
<protein>
    <submittedName>
        <fullName evidence="1">Unannotated protein</fullName>
    </submittedName>
</protein>
<dbReference type="InterPro" id="IPR021465">
    <property type="entry name" value="DUF3117"/>
</dbReference>
<proteinExistence type="predicted"/>
<organism evidence="1">
    <name type="scientific">freshwater metagenome</name>
    <dbReference type="NCBI Taxonomy" id="449393"/>
    <lineage>
        <taxon>unclassified sequences</taxon>
        <taxon>metagenomes</taxon>
        <taxon>ecological metagenomes</taxon>
    </lineage>
</organism>
<gene>
    <name evidence="1" type="ORF">UFOPK3516_00211</name>
</gene>
<dbReference type="AlphaFoldDB" id="A0A6J7F6T7"/>
<reference evidence="1" key="1">
    <citation type="submission" date="2020-05" db="EMBL/GenBank/DDBJ databases">
        <authorList>
            <person name="Chiriac C."/>
            <person name="Salcher M."/>
            <person name="Ghai R."/>
            <person name="Kavagutti S V."/>
        </authorList>
    </citation>
    <scope>NUCLEOTIDE SEQUENCE</scope>
</reference>
<dbReference type="EMBL" id="CAFBMB010000007">
    <property type="protein sequence ID" value="CAB4889195.1"/>
    <property type="molecule type" value="Genomic_DNA"/>
</dbReference>